<feature type="domain" description="Nudix hydrolase" evidence="3">
    <location>
        <begin position="17"/>
        <end position="148"/>
    </location>
</feature>
<dbReference type="InterPro" id="IPR015797">
    <property type="entry name" value="NUDIX_hydrolase-like_dom_sf"/>
</dbReference>
<evidence type="ECO:0000256" key="2">
    <source>
        <dbReference type="ARBA" id="ARBA00022801"/>
    </source>
</evidence>
<organism evidence="4 5">
    <name type="scientific">Limosilactobacillus panis DSM 6035</name>
    <dbReference type="NCBI Taxonomy" id="1423782"/>
    <lineage>
        <taxon>Bacteria</taxon>
        <taxon>Bacillati</taxon>
        <taxon>Bacillota</taxon>
        <taxon>Bacilli</taxon>
        <taxon>Lactobacillales</taxon>
        <taxon>Lactobacillaceae</taxon>
        <taxon>Limosilactobacillus</taxon>
    </lineage>
</organism>
<evidence type="ECO:0000259" key="3">
    <source>
        <dbReference type="PROSITE" id="PS51462"/>
    </source>
</evidence>
<comment type="caution">
    <text evidence="4">The sequence shown here is derived from an EMBL/GenBank/DDBJ whole genome shotgun (WGS) entry which is preliminary data.</text>
</comment>
<dbReference type="PROSITE" id="PS51462">
    <property type="entry name" value="NUDIX"/>
    <property type="match status" value="1"/>
</dbReference>
<dbReference type="EMBL" id="AZGM01000140">
    <property type="protein sequence ID" value="KRM24977.1"/>
    <property type="molecule type" value="Genomic_DNA"/>
</dbReference>
<dbReference type="PANTHER" id="PTHR43046:SF2">
    <property type="entry name" value="8-OXO-DGTP DIPHOSPHATASE-RELATED"/>
    <property type="match status" value="1"/>
</dbReference>
<dbReference type="GO" id="GO:0016787">
    <property type="term" value="F:hydrolase activity"/>
    <property type="evidence" value="ECO:0007669"/>
    <property type="project" value="UniProtKB-KW"/>
</dbReference>
<sequence length="156" mass="17755">MAYIADLRSQVGHMPLILTSASGALVNADGAVLLQARADTGDWGFPGGYMEFGERFDNTVRREFKEDAGLAVEPVCLLKILDNDQYTYPNGDAVQPVNAFYLVRQVSDQHFSVKPSETVTTRYFTLQGRPPRFFNHQHEKMWAILNEYWTKKHNVK</sequence>
<dbReference type="OrthoDB" id="9787476at2"/>
<accession>A0A0R1X4U4</accession>
<dbReference type="SUPFAM" id="SSF55811">
    <property type="entry name" value="Nudix"/>
    <property type="match status" value="1"/>
</dbReference>
<dbReference type="Pfam" id="PF00293">
    <property type="entry name" value="NUDIX"/>
    <property type="match status" value="1"/>
</dbReference>
<keyword evidence="2 4" id="KW-0378">Hydrolase</keyword>
<dbReference type="Proteomes" id="UP000051412">
    <property type="component" value="Unassembled WGS sequence"/>
</dbReference>
<keyword evidence="5" id="KW-1185">Reference proteome</keyword>
<dbReference type="PANTHER" id="PTHR43046">
    <property type="entry name" value="GDP-MANNOSE MANNOSYL HYDROLASE"/>
    <property type="match status" value="1"/>
</dbReference>
<protein>
    <submittedName>
        <fullName evidence="4">Hydrolase, NUDIX family</fullName>
    </submittedName>
</protein>
<evidence type="ECO:0000313" key="5">
    <source>
        <dbReference type="Proteomes" id="UP000051412"/>
    </source>
</evidence>
<name>A0A0R1X4U4_9LACO</name>
<dbReference type="Gene3D" id="3.90.79.10">
    <property type="entry name" value="Nucleoside Triphosphate Pyrophosphohydrolase"/>
    <property type="match status" value="1"/>
</dbReference>
<dbReference type="STRING" id="1423782.FD32_GL001100"/>
<comment type="cofactor">
    <cofactor evidence="1">
        <name>Mg(2+)</name>
        <dbReference type="ChEBI" id="CHEBI:18420"/>
    </cofactor>
</comment>
<gene>
    <name evidence="4" type="ORF">FD32_GL001100</name>
</gene>
<evidence type="ECO:0000313" key="4">
    <source>
        <dbReference type="EMBL" id="KRM24977.1"/>
    </source>
</evidence>
<reference evidence="4 5" key="1">
    <citation type="journal article" date="2015" name="Genome Announc.">
        <title>Expanding the biotechnology potential of lactobacilli through comparative genomics of 213 strains and associated genera.</title>
        <authorList>
            <person name="Sun Z."/>
            <person name="Harris H.M."/>
            <person name="McCann A."/>
            <person name="Guo C."/>
            <person name="Argimon S."/>
            <person name="Zhang W."/>
            <person name="Yang X."/>
            <person name="Jeffery I.B."/>
            <person name="Cooney J.C."/>
            <person name="Kagawa T.F."/>
            <person name="Liu W."/>
            <person name="Song Y."/>
            <person name="Salvetti E."/>
            <person name="Wrobel A."/>
            <person name="Rasinkangas P."/>
            <person name="Parkhill J."/>
            <person name="Rea M.C."/>
            <person name="O'Sullivan O."/>
            <person name="Ritari J."/>
            <person name="Douillard F.P."/>
            <person name="Paul Ross R."/>
            <person name="Yang R."/>
            <person name="Briner A.E."/>
            <person name="Felis G.E."/>
            <person name="de Vos W.M."/>
            <person name="Barrangou R."/>
            <person name="Klaenhammer T.R."/>
            <person name="Caufield P.W."/>
            <person name="Cui Y."/>
            <person name="Zhang H."/>
            <person name="O'Toole P.W."/>
        </authorList>
    </citation>
    <scope>NUCLEOTIDE SEQUENCE [LARGE SCALE GENOMIC DNA]</scope>
    <source>
        <strain evidence="4 5">DSM 6035</strain>
    </source>
</reference>
<dbReference type="AlphaFoldDB" id="A0A0R1X4U4"/>
<dbReference type="CDD" id="cd04677">
    <property type="entry name" value="NUDIX_Hydrolase"/>
    <property type="match status" value="1"/>
</dbReference>
<evidence type="ECO:0000256" key="1">
    <source>
        <dbReference type="ARBA" id="ARBA00001946"/>
    </source>
</evidence>
<proteinExistence type="predicted"/>
<dbReference type="InterPro" id="IPR000086">
    <property type="entry name" value="NUDIX_hydrolase_dom"/>
</dbReference>
<dbReference type="PATRIC" id="fig|1423782.4.peg.1151"/>
<dbReference type="RefSeq" id="WP_047770089.1">
    <property type="nucleotide sequence ID" value="NZ_AZGM01000140.1"/>
</dbReference>